<keyword evidence="2" id="KW-0645">Protease</keyword>
<keyword evidence="4" id="KW-0720">Serine protease</keyword>
<evidence type="ECO:0000256" key="1">
    <source>
        <dbReference type="ARBA" id="ARBA00004239"/>
    </source>
</evidence>
<evidence type="ECO:0000256" key="5">
    <source>
        <dbReference type="ARBA" id="ARBA00023157"/>
    </source>
</evidence>
<organism evidence="7 8">
    <name type="scientific">Megaselia scalaris</name>
    <name type="common">Humpbacked fly</name>
    <name type="synonym">Phora scalaris</name>
    <dbReference type="NCBI Taxonomy" id="36166"/>
    <lineage>
        <taxon>Eukaryota</taxon>
        <taxon>Metazoa</taxon>
        <taxon>Ecdysozoa</taxon>
        <taxon>Arthropoda</taxon>
        <taxon>Hexapoda</taxon>
        <taxon>Insecta</taxon>
        <taxon>Pterygota</taxon>
        <taxon>Neoptera</taxon>
        <taxon>Endopterygota</taxon>
        <taxon>Diptera</taxon>
        <taxon>Brachycera</taxon>
        <taxon>Muscomorpha</taxon>
        <taxon>Platypezoidea</taxon>
        <taxon>Phoridae</taxon>
        <taxon>Megaseliini</taxon>
        <taxon>Megaselia</taxon>
    </lineage>
</organism>
<keyword evidence="5" id="KW-1015">Disulfide bond</keyword>
<dbReference type="Proteomes" id="UP000015102">
    <property type="component" value="Unassembled WGS sequence"/>
</dbReference>
<feature type="domain" description="Peptidase S1" evidence="6">
    <location>
        <begin position="1"/>
        <end position="113"/>
    </location>
</feature>
<dbReference type="PROSITE" id="PS50240">
    <property type="entry name" value="TRYPSIN_DOM"/>
    <property type="match status" value="1"/>
</dbReference>
<dbReference type="FunFam" id="2.40.10.10:FF:000036">
    <property type="entry name" value="Trypsin beta"/>
    <property type="match status" value="1"/>
</dbReference>
<dbReference type="OMA" id="MASEVWP"/>
<dbReference type="EnsemblMetazoa" id="MESCA001746-RA">
    <property type="protein sequence ID" value="MESCA001746-PA"/>
    <property type="gene ID" value="MESCA001746"/>
</dbReference>
<dbReference type="EMBL" id="CAQQ02175728">
    <property type="status" value="NOT_ANNOTATED_CDS"/>
    <property type="molecule type" value="Genomic_DNA"/>
</dbReference>
<evidence type="ECO:0000313" key="7">
    <source>
        <dbReference type="EnsemblMetazoa" id="MESCA001746-PA"/>
    </source>
</evidence>
<dbReference type="InterPro" id="IPR050430">
    <property type="entry name" value="Peptidase_S1"/>
</dbReference>
<accession>T1GEI2</accession>
<evidence type="ECO:0000256" key="3">
    <source>
        <dbReference type="ARBA" id="ARBA00022801"/>
    </source>
</evidence>
<evidence type="ECO:0000256" key="2">
    <source>
        <dbReference type="ARBA" id="ARBA00022670"/>
    </source>
</evidence>
<dbReference type="InterPro" id="IPR009003">
    <property type="entry name" value="Peptidase_S1_PA"/>
</dbReference>
<evidence type="ECO:0000259" key="6">
    <source>
        <dbReference type="PROSITE" id="PS50240"/>
    </source>
</evidence>
<dbReference type="Pfam" id="PF00089">
    <property type="entry name" value="Trypsin"/>
    <property type="match status" value="1"/>
</dbReference>
<dbReference type="AlphaFoldDB" id="T1GEI2"/>
<evidence type="ECO:0000313" key="8">
    <source>
        <dbReference type="Proteomes" id="UP000015102"/>
    </source>
</evidence>
<dbReference type="SUPFAM" id="SSF50494">
    <property type="entry name" value="Trypsin-like serine proteases"/>
    <property type="match status" value="1"/>
</dbReference>
<proteinExistence type="predicted"/>
<dbReference type="GO" id="GO:0004252">
    <property type="term" value="F:serine-type endopeptidase activity"/>
    <property type="evidence" value="ECO:0007669"/>
    <property type="project" value="InterPro"/>
</dbReference>
<keyword evidence="3" id="KW-0378">Hydrolase</keyword>
<dbReference type="PANTHER" id="PTHR24276:SF98">
    <property type="entry name" value="FI18310P1-RELATED"/>
    <property type="match status" value="1"/>
</dbReference>
<comment type="subcellular location">
    <subcellularLocation>
        <location evidence="1">Secreted</location>
        <location evidence="1">Extracellular space</location>
    </subcellularLocation>
</comment>
<dbReference type="STRING" id="36166.T1GEI2"/>
<protein>
    <recommendedName>
        <fullName evidence="6">Peptidase S1 domain-containing protein</fullName>
    </recommendedName>
</protein>
<dbReference type="InterPro" id="IPR001254">
    <property type="entry name" value="Trypsin_dom"/>
</dbReference>
<sequence>RKEPPEGSHTFASGWGVLKYGDVDDPERLQGVYLDTISMKKCQDIYEDKKIYHGQICTYSEGKDTCRMDSGGPLVWNQQLLGIVSWGKDCGKKYPGVYISVPSYLKWIYSEKMSLKN</sequence>
<keyword evidence="8" id="KW-1185">Reference proteome</keyword>
<dbReference type="GO" id="GO:0006508">
    <property type="term" value="P:proteolysis"/>
    <property type="evidence" value="ECO:0007669"/>
    <property type="project" value="UniProtKB-KW"/>
</dbReference>
<dbReference type="Gene3D" id="2.40.10.10">
    <property type="entry name" value="Trypsin-like serine proteases"/>
    <property type="match status" value="1"/>
</dbReference>
<dbReference type="InterPro" id="IPR043504">
    <property type="entry name" value="Peptidase_S1_PA_chymotrypsin"/>
</dbReference>
<reference evidence="7" key="2">
    <citation type="submission" date="2015-06" db="UniProtKB">
        <authorList>
            <consortium name="EnsemblMetazoa"/>
        </authorList>
    </citation>
    <scope>IDENTIFICATION</scope>
</reference>
<dbReference type="GO" id="GO:0005576">
    <property type="term" value="C:extracellular region"/>
    <property type="evidence" value="ECO:0007669"/>
    <property type="project" value="UniProtKB-SubCell"/>
</dbReference>
<evidence type="ECO:0000256" key="4">
    <source>
        <dbReference type="ARBA" id="ARBA00022825"/>
    </source>
</evidence>
<dbReference type="SMART" id="SM00020">
    <property type="entry name" value="Tryp_SPc"/>
    <property type="match status" value="1"/>
</dbReference>
<dbReference type="HOGENOM" id="CLU_006842_13_2_1"/>
<reference evidence="8" key="1">
    <citation type="submission" date="2013-02" db="EMBL/GenBank/DDBJ databases">
        <authorList>
            <person name="Hughes D."/>
        </authorList>
    </citation>
    <scope>NUCLEOTIDE SEQUENCE</scope>
    <source>
        <strain>Durham</strain>
        <strain evidence="8">NC isolate 2 -- Noor lab</strain>
    </source>
</reference>
<name>T1GEI2_MEGSC</name>
<dbReference type="PANTHER" id="PTHR24276">
    <property type="entry name" value="POLYSERASE-RELATED"/>
    <property type="match status" value="1"/>
</dbReference>